<proteinExistence type="predicted"/>
<gene>
    <name evidence="3" type="ORF">DRE_04668</name>
</gene>
<feature type="signal peptide" evidence="2">
    <location>
        <begin position="1"/>
        <end position="25"/>
    </location>
</feature>
<evidence type="ECO:0000256" key="2">
    <source>
        <dbReference type="SAM" id="SignalP"/>
    </source>
</evidence>
<name>W7HSB2_9PEZI</name>
<reference evidence="3 4" key="1">
    <citation type="submission" date="2013-05" db="EMBL/GenBank/DDBJ databases">
        <title>Drechslerella stenobrocha genome reveals carnivorous origination and mechanical trapping mechanism of predatory fungi.</title>
        <authorList>
            <person name="Liu X."/>
            <person name="Zhang W."/>
            <person name="Liu K."/>
        </authorList>
    </citation>
    <scope>NUCLEOTIDE SEQUENCE [LARGE SCALE GENOMIC DNA]</scope>
    <source>
        <strain evidence="3 4">248</strain>
    </source>
</reference>
<dbReference type="AlphaFoldDB" id="W7HSB2"/>
<accession>W7HSB2</accession>
<dbReference type="PANTHER" id="PTHR36578">
    <property type="entry name" value="CHROMOSOME 15, WHOLE GENOME SHOTGUN SEQUENCE"/>
    <property type="match status" value="1"/>
</dbReference>
<evidence type="ECO:0000313" key="4">
    <source>
        <dbReference type="Proteomes" id="UP000024837"/>
    </source>
</evidence>
<dbReference type="OrthoDB" id="271448at2759"/>
<keyword evidence="2" id="KW-0732">Signal</keyword>
<organism evidence="3 4">
    <name type="scientific">Drechslerella stenobrocha 248</name>
    <dbReference type="NCBI Taxonomy" id="1043628"/>
    <lineage>
        <taxon>Eukaryota</taxon>
        <taxon>Fungi</taxon>
        <taxon>Dikarya</taxon>
        <taxon>Ascomycota</taxon>
        <taxon>Pezizomycotina</taxon>
        <taxon>Orbiliomycetes</taxon>
        <taxon>Orbiliales</taxon>
        <taxon>Orbiliaceae</taxon>
        <taxon>Drechslerella</taxon>
    </lineage>
</organism>
<evidence type="ECO:0000313" key="3">
    <source>
        <dbReference type="EMBL" id="EWC46094.1"/>
    </source>
</evidence>
<dbReference type="Proteomes" id="UP000024837">
    <property type="component" value="Unassembled WGS sequence"/>
</dbReference>
<sequence>MFFSKTQSAAIFALVTALSVTSVIGAPAASPQDFTDDFFRGLPNPQPTGAPLGSGKWPIKPNGAGSRANWLTSPASGQKRRSQSPGLIARLPGPMPVAGRGGSGTRISSLTGGNKCGSVSAPSGYNEVFNCRNGATEGVTYLTYEAIKCYDPSLCAKGCDKILGCYFFNLYIEREPGQNDLIKCSYYAAGYTAASATNIGQERNSVTVTICQSNGYLSTKAIPPVDGYAQQQLGGAINGVRAANSDPDPYMGLSLIMTRPSRLCSGMRSKNNI</sequence>
<protein>
    <recommendedName>
        <fullName evidence="5">Apple domain-containing protein</fullName>
    </recommendedName>
</protein>
<dbReference type="HOGENOM" id="CLU_022878_1_0_1"/>
<dbReference type="EMBL" id="KI966421">
    <property type="protein sequence ID" value="EWC46094.1"/>
    <property type="molecule type" value="Genomic_DNA"/>
</dbReference>
<feature type="chain" id="PRO_5004893457" description="Apple domain-containing protein" evidence="2">
    <location>
        <begin position="26"/>
        <end position="273"/>
    </location>
</feature>
<evidence type="ECO:0008006" key="5">
    <source>
        <dbReference type="Google" id="ProtNLM"/>
    </source>
</evidence>
<evidence type="ECO:0000256" key="1">
    <source>
        <dbReference type="SAM" id="MobiDB-lite"/>
    </source>
</evidence>
<feature type="region of interest" description="Disordered" evidence="1">
    <location>
        <begin position="68"/>
        <end position="104"/>
    </location>
</feature>
<keyword evidence="4" id="KW-1185">Reference proteome</keyword>
<dbReference type="PANTHER" id="PTHR36578:SF1">
    <property type="entry name" value="APPLE DOMAIN-CONTAINING PROTEIN"/>
    <property type="match status" value="1"/>
</dbReference>